<dbReference type="PROSITE" id="PS50012">
    <property type="entry name" value="RCC1_3"/>
    <property type="match status" value="4"/>
</dbReference>
<feature type="compositionally biased region" description="Low complexity" evidence="7">
    <location>
        <begin position="529"/>
        <end position="543"/>
    </location>
</feature>
<feature type="repeat" description="RCC1" evidence="6">
    <location>
        <begin position="169"/>
        <end position="227"/>
    </location>
</feature>
<dbReference type="Gene3D" id="3.30.40.10">
    <property type="entry name" value="Zinc/RING finger domain, C3HC4 (zinc finger)"/>
    <property type="match status" value="1"/>
</dbReference>
<feature type="region of interest" description="Disordered" evidence="7">
    <location>
        <begin position="524"/>
        <end position="565"/>
    </location>
</feature>
<dbReference type="SUPFAM" id="SSF57903">
    <property type="entry name" value="FYVE/PHD zinc finger"/>
    <property type="match status" value="1"/>
</dbReference>
<evidence type="ECO:0000256" key="6">
    <source>
        <dbReference type="PROSITE-ProRule" id="PRU00235"/>
    </source>
</evidence>
<feature type="repeat" description="RCC1" evidence="6">
    <location>
        <begin position="400"/>
        <end position="455"/>
    </location>
</feature>
<evidence type="ECO:0000256" key="7">
    <source>
        <dbReference type="SAM" id="MobiDB-lite"/>
    </source>
</evidence>
<dbReference type="GO" id="GO:0016020">
    <property type="term" value="C:membrane"/>
    <property type="evidence" value="ECO:0007669"/>
    <property type="project" value="TreeGrafter"/>
</dbReference>
<dbReference type="InterPro" id="IPR019787">
    <property type="entry name" value="Znf_PHD-finger"/>
</dbReference>
<dbReference type="Gene3D" id="2.130.10.30">
    <property type="entry name" value="Regulator of chromosome condensation 1/beta-lactamase-inhibitor protein II"/>
    <property type="match status" value="2"/>
</dbReference>
<keyword evidence="3 5" id="KW-0863">Zinc-finger</keyword>
<dbReference type="InterPro" id="IPR013083">
    <property type="entry name" value="Znf_RING/FYVE/PHD"/>
</dbReference>
<keyword evidence="1" id="KW-0479">Metal-binding</keyword>
<dbReference type="PROSITE" id="PS00626">
    <property type="entry name" value="RCC1_2"/>
    <property type="match status" value="1"/>
</dbReference>
<evidence type="ECO:0000256" key="1">
    <source>
        <dbReference type="ARBA" id="ARBA00022723"/>
    </source>
</evidence>
<organism evidence="9 10">
    <name type="scientific">Filobasidium floriforme</name>
    <dbReference type="NCBI Taxonomy" id="5210"/>
    <lineage>
        <taxon>Eukaryota</taxon>
        <taxon>Fungi</taxon>
        <taxon>Dikarya</taxon>
        <taxon>Basidiomycota</taxon>
        <taxon>Agaricomycotina</taxon>
        <taxon>Tremellomycetes</taxon>
        <taxon>Filobasidiales</taxon>
        <taxon>Filobasidiaceae</taxon>
        <taxon>Filobasidium</taxon>
    </lineage>
</organism>
<keyword evidence="2" id="KW-0677">Repeat</keyword>
<feature type="repeat" description="RCC1" evidence="6">
    <location>
        <begin position="228"/>
        <end position="291"/>
    </location>
</feature>
<name>A0A8K0JIL6_9TREE</name>
<evidence type="ECO:0000256" key="2">
    <source>
        <dbReference type="ARBA" id="ARBA00022737"/>
    </source>
</evidence>
<keyword evidence="4" id="KW-0862">Zinc</keyword>
<feature type="domain" description="PHD-type" evidence="8">
    <location>
        <begin position="472"/>
        <end position="521"/>
    </location>
</feature>
<dbReference type="PANTHER" id="PTHR46207:SF1">
    <property type="entry name" value="PROTEIN RCC2"/>
    <property type="match status" value="1"/>
</dbReference>
<gene>
    <name evidence="9" type="ORF">FFLO_04537</name>
</gene>
<dbReference type="InterPro" id="IPR001965">
    <property type="entry name" value="Znf_PHD"/>
</dbReference>
<dbReference type="InterPro" id="IPR000408">
    <property type="entry name" value="Reg_chr_condens"/>
</dbReference>
<feature type="repeat" description="RCC1" evidence="6">
    <location>
        <begin position="292"/>
        <end position="346"/>
    </location>
</feature>
<proteinExistence type="predicted"/>
<dbReference type="SUPFAM" id="SSF50985">
    <property type="entry name" value="RCC1/BLIP-II"/>
    <property type="match status" value="1"/>
</dbReference>
<dbReference type="Proteomes" id="UP000812966">
    <property type="component" value="Unassembled WGS sequence"/>
</dbReference>
<dbReference type="Pfam" id="PF00628">
    <property type="entry name" value="PHD"/>
    <property type="match status" value="1"/>
</dbReference>
<accession>A0A8K0JIL6</accession>
<dbReference type="InterPro" id="IPR009091">
    <property type="entry name" value="RCC1/BLIP-II"/>
</dbReference>
<dbReference type="SMART" id="SM00249">
    <property type="entry name" value="PHD"/>
    <property type="match status" value="1"/>
</dbReference>
<dbReference type="PANTHER" id="PTHR46207">
    <property type="entry name" value="PROTEIN RCC2"/>
    <property type="match status" value="1"/>
</dbReference>
<keyword evidence="10" id="KW-1185">Reference proteome</keyword>
<dbReference type="PROSITE" id="PS50016">
    <property type="entry name" value="ZF_PHD_2"/>
    <property type="match status" value="1"/>
</dbReference>
<dbReference type="InterPro" id="IPR028641">
    <property type="entry name" value="RCC2"/>
</dbReference>
<dbReference type="InterPro" id="IPR058923">
    <property type="entry name" value="RCC1-like_dom"/>
</dbReference>
<sequence length="565" mass="59535">MAEVGEHRDGPNWGRVLIAGGVDWLNLGKKDVKPAAGNENLTTPHALRALANVKVTKIFSGPSAMHAVAVDVHGNAHMIGRNLPSSVLGISSDTTPFSPFLPPSSSTTPTLPVAVKILAQSLPGALTAKTLASKASKAGSSKEDTADQPTRIVQAACARHHTLLVSNCGRVWACGSNPDGRLGVDVKGKGEEVVAEFVRVSGPWEKDGGKVVQVSAGLTFSLFLIDNGKIYATGSHENGQCGNGVTGARISGPGKTSFDYDDYPVLIRPFTKNKIVGIASGNQHSMAMDEEGMVYTWGFAGYGRLGLNDQVDKKVPTMVPQYARNPNTRARDIVCGPTCSIVIDKQGIYQIAGKWKLTGDGSSGSPYTYFKSVQDIVSCKTIKAASGGNGHFLTIPSESGGVTSVGFGQNCIGELGLGDDEPKNSTRPAEIKPLQGVDVIDLAAGGSTTYWVVKPGETVEALKRWPEEVDSPDECMVCGKDTDDDLIECEKCETPCHLKCNDPPLDAVPEGEWLCSTCAAQQEDPSYQPIPSKTAAAASPAKAGSKRKAPVEPVVAKKAPAKKRK</sequence>
<dbReference type="GO" id="GO:0031267">
    <property type="term" value="F:small GTPase binding"/>
    <property type="evidence" value="ECO:0007669"/>
    <property type="project" value="TreeGrafter"/>
</dbReference>
<evidence type="ECO:0000259" key="8">
    <source>
        <dbReference type="PROSITE" id="PS50016"/>
    </source>
</evidence>
<reference evidence="9" key="1">
    <citation type="submission" date="2020-04" db="EMBL/GenBank/DDBJ databases">
        <title>Analysis of mating type loci in Filobasidium floriforme.</title>
        <authorList>
            <person name="Nowrousian M."/>
        </authorList>
    </citation>
    <scope>NUCLEOTIDE SEQUENCE</scope>
    <source>
        <strain evidence="9">CBS 6242</strain>
    </source>
</reference>
<evidence type="ECO:0000256" key="4">
    <source>
        <dbReference type="ARBA" id="ARBA00022833"/>
    </source>
</evidence>
<comment type="caution">
    <text evidence="9">The sequence shown here is derived from an EMBL/GenBank/DDBJ whole genome shotgun (WGS) entry which is preliminary data.</text>
</comment>
<dbReference type="InterPro" id="IPR011011">
    <property type="entry name" value="Znf_FYVE_PHD"/>
</dbReference>
<dbReference type="PRINTS" id="PR00633">
    <property type="entry name" value="RCCNDNSATION"/>
</dbReference>
<dbReference type="EMBL" id="JABELV010000097">
    <property type="protein sequence ID" value="KAG7531233.1"/>
    <property type="molecule type" value="Genomic_DNA"/>
</dbReference>
<dbReference type="OrthoDB" id="5370059at2759"/>
<evidence type="ECO:0000313" key="9">
    <source>
        <dbReference type="EMBL" id="KAG7531233.1"/>
    </source>
</evidence>
<evidence type="ECO:0000256" key="3">
    <source>
        <dbReference type="ARBA" id="ARBA00022771"/>
    </source>
</evidence>
<protein>
    <recommendedName>
        <fullName evidence="8">PHD-type domain-containing protein</fullName>
    </recommendedName>
</protein>
<dbReference type="AlphaFoldDB" id="A0A8K0JIL6"/>
<evidence type="ECO:0000256" key="5">
    <source>
        <dbReference type="PROSITE-ProRule" id="PRU00146"/>
    </source>
</evidence>
<evidence type="ECO:0000313" key="10">
    <source>
        <dbReference type="Proteomes" id="UP000812966"/>
    </source>
</evidence>
<dbReference type="GO" id="GO:0008270">
    <property type="term" value="F:zinc ion binding"/>
    <property type="evidence" value="ECO:0007669"/>
    <property type="project" value="UniProtKB-KW"/>
</dbReference>
<dbReference type="Pfam" id="PF25390">
    <property type="entry name" value="WD40_RLD"/>
    <property type="match status" value="1"/>
</dbReference>